<dbReference type="Gene3D" id="3.40.50.720">
    <property type="entry name" value="NAD(P)-binding Rossmann-like Domain"/>
    <property type="match status" value="1"/>
</dbReference>
<reference evidence="4 5" key="1">
    <citation type="submission" date="2013-03" db="EMBL/GenBank/DDBJ databases">
        <title>The Genome Sequence of Cladophialophora psammophila CBS 110553.</title>
        <authorList>
            <consortium name="The Broad Institute Genomics Platform"/>
            <person name="Cuomo C."/>
            <person name="de Hoog S."/>
            <person name="Gorbushina A."/>
            <person name="Walker B."/>
            <person name="Young S.K."/>
            <person name="Zeng Q."/>
            <person name="Gargeya S."/>
            <person name="Fitzgerald M."/>
            <person name="Haas B."/>
            <person name="Abouelleil A."/>
            <person name="Allen A.W."/>
            <person name="Alvarado L."/>
            <person name="Arachchi H.M."/>
            <person name="Berlin A.M."/>
            <person name="Chapman S.B."/>
            <person name="Gainer-Dewar J."/>
            <person name="Goldberg J."/>
            <person name="Griggs A."/>
            <person name="Gujja S."/>
            <person name="Hansen M."/>
            <person name="Howarth C."/>
            <person name="Imamovic A."/>
            <person name="Ireland A."/>
            <person name="Larimer J."/>
            <person name="McCowan C."/>
            <person name="Murphy C."/>
            <person name="Pearson M."/>
            <person name="Poon T.W."/>
            <person name="Priest M."/>
            <person name="Roberts A."/>
            <person name="Saif S."/>
            <person name="Shea T."/>
            <person name="Sisk P."/>
            <person name="Sykes S."/>
            <person name="Wortman J."/>
            <person name="Nusbaum C."/>
            <person name="Birren B."/>
        </authorList>
    </citation>
    <scope>NUCLEOTIDE SEQUENCE [LARGE SCALE GENOMIC DNA]</scope>
    <source>
        <strain evidence="4 5">CBS 110553</strain>
    </source>
</reference>
<dbReference type="OrthoDB" id="3358371at2759"/>
<dbReference type="GO" id="GO:0005634">
    <property type="term" value="C:nucleus"/>
    <property type="evidence" value="ECO:0007669"/>
    <property type="project" value="TreeGrafter"/>
</dbReference>
<dbReference type="STRING" id="1182543.W9WU39"/>
<dbReference type="SUPFAM" id="SSF51735">
    <property type="entry name" value="NAD(P)-binding Rossmann-fold domains"/>
    <property type="match status" value="1"/>
</dbReference>
<dbReference type="Proteomes" id="UP000019471">
    <property type="component" value="Unassembled WGS sequence"/>
</dbReference>
<dbReference type="InterPro" id="IPR051164">
    <property type="entry name" value="NmrA-like_oxidored"/>
</dbReference>
<sequence length="338" mass="37781">MTASEKLIVIIGATGTQGGSVVDAFLELPGWRLRGVTRHASGSKARKLAARGVEIVEADLDNSESLIRAFNGAHVIFGVTDFWRPLSDPNLNKHRNRGQDLSQWGYEYELQQGKNIFDAATKIHTLERFVFSTIADVAEHSEGKYTGAYHADTKAHAERYGRQRYPELWKKTNTIQIGVYLSNFAELSTEMPKKESDGSFSFVSQFAVETPLPLIAANEDTGLLVKALLNEPPGTKLIGYRAWMTFGEFVEIWSKVLNVKAKVTTIPISDVLDKMPGDLDSGVRTMLAEGMANMTEFGYKLREDPALTQPYELRHQPQLGSVEEWVRKQDWSAVLNNE</sequence>
<dbReference type="Pfam" id="PF05368">
    <property type="entry name" value="NmrA"/>
    <property type="match status" value="1"/>
</dbReference>
<dbReference type="PANTHER" id="PTHR42748:SF26">
    <property type="entry name" value="NMRA-LIKE DOMAIN-CONTAINING PROTEIN"/>
    <property type="match status" value="1"/>
</dbReference>
<comment type="caution">
    <text evidence="4">The sequence shown here is derived from an EMBL/GenBank/DDBJ whole genome shotgun (WGS) entry which is preliminary data.</text>
</comment>
<feature type="domain" description="NmrA-like" evidence="3">
    <location>
        <begin position="5"/>
        <end position="293"/>
    </location>
</feature>
<evidence type="ECO:0000256" key="1">
    <source>
        <dbReference type="ARBA" id="ARBA00006328"/>
    </source>
</evidence>
<organism evidence="4 5">
    <name type="scientific">Cladophialophora psammophila CBS 110553</name>
    <dbReference type="NCBI Taxonomy" id="1182543"/>
    <lineage>
        <taxon>Eukaryota</taxon>
        <taxon>Fungi</taxon>
        <taxon>Dikarya</taxon>
        <taxon>Ascomycota</taxon>
        <taxon>Pezizomycotina</taxon>
        <taxon>Eurotiomycetes</taxon>
        <taxon>Chaetothyriomycetidae</taxon>
        <taxon>Chaetothyriales</taxon>
        <taxon>Herpotrichiellaceae</taxon>
        <taxon>Cladophialophora</taxon>
    </lineage>
</organism>
<evidence type="ECO:0000256" key="2">
    <source>
        <dbReference type="ARBA" id="ARBA00022857"/>
    </source>
</evidence>
<evidence type="ECO:0000313" key="4">
    <source>
        <dbReference type="EMBL" id="EXJ68171.1"/>
    </source>
</evidence>
<gene>
    <name evidence="4" type="ORF">A1O5_08786</name>
</gene>
<dbReference type="InterPro" id="IPR036291">
    <property type="entry name" value="NAD(P)-bd_dom_sf"/>
</dbReference>
<evidence type="ECO:0000313" key="5">
    <source>
        <dbReference type="Proteomes" id="UP000019471"/>
    </source>
</evidence>
<dbReference type="CDD" id="cd05251">
    <property type="entry name" value="NmrA_like_SDR_a"/>
    <property type="match status" value="1"/>
</dbReference>
<dbReference type="eggNOG" id="ENOG502SHS9">
    <property type="taxonomic scope" value="Eukaryota"/>
</dbReference>
<evidence type="ECO:0000259" key="3">
    <source>
        <dbReference type="Pfam" id="PF05368"/>
    </source>
</evidence>
<proteinExistence type="inferred from homology"/>
<keyword evidence="5" id="KW-1185">Reference proteome</keyword>
<accession>W9WU39</accession>
<dbReference type="GeneID" id="19193484"/>
<protein>
    <recommendedName>
        <fullName evidence="3">NmrA-like domain-containing protein</fullName>
    </recommendedName>
</protein>
<keyword evidence="2" id="KW-0521">NADP</keyword>
<dbReference type="HOGENOM" id="CLU_007383_8_6_1"/>
<dbReference type="AlphaFoldDB" id="W9WU39"/>
<name>W9WU39_9EURO</name>
<dbReference type="InterPro" id="IPR008030">
    <property type="entry name" value="NmrA-like"/>
</dbReference>
<comment type="similarity">
    <text evidence="1">Belongs to the NmrA-type oxidoreductase family.</text>
</comment>
<dbReference type="RefSeq" id="XP_007747557.1">
    <property type="nucleotide sequence ID" value="XM_007749367.1"/>
</dbReference>
<dbReference type="EMBL" id="AMGX01000014">
    <property type="protein sequence ID" value="EXJ68171.1"/>
    <property type="molecule type" value="Genomic_DNA"/>
</dbReference>
<dbReference type="PANTHER" id="PTHR42748">
    <property type="entry name" value="NITROGEN METABOLITE REPRESSION PROTEIN NMRA FAMILY MEMBER"/>
    <property type="match status" value="1"/>
</dbReference>
<dbReference type="Gene3D" id="3.90.25.10">
    <property type="entry name" value="UDP-galactose 4-epimerase, domain 1"/>
    <property type="match status" value="1"/>
</dbReference>